<protein>
    <submittedName>
        <fullName evidence="2">Uncharacterized protein</fullName>
    </submittedName>
</protein>
<evidence type="ECO:0000256" key="1">
    <source>
        <dbReference type="SAM" id="MobiDB-lite"/>
    </source>
</evidence>
<reference evidence="2 3" key="1">
    <citation type="submission" date="2014-03" db="EMBL/GenBank/DDBJ databases">
        <title>The draft genome sequence of Thioclava dalianensis DLFJ1-1.</title>
        <authorList>
            <person name="Lai Q."/>
            <person name="Shao Z."/>
        </authorList>
    </citation>
    <scope>NUCLEOTIDE SEQUENCE [LARGE SCALE GENOMIC DNA]</scope>
    <source>
        <strain evidence="2 3">DLFJ1-1</strain>
    </source>
</reference>
<dbReference type="RefSeq" id="WP_038061093.1">
    <property type="nucleotide sequence ID" value="NZ_FOVB01000005.1"/>
</dbReference>
<comment type="caution">
    <text evidence="2">The sequence shown here is derived from an EMBL/GenBank/DDBJ whole genome shotgun (WGS) entry which is preliminary data.</text>
</comment>
<dbReference type="Proteomes" id="UP000027725">
    <property type="component" value="Unassembled WGS sequence"/>
</dbReference>
<evidence type="ECO:0000313" key="2">
    <source>
        <dbReference type="EMBL" id="KEP71775.1"/>
    </source>
</evidence>
<dbReference type="EMBL" id="JHEH01000001">
    <property type="protein sequence ID" value="KEP71775.1"/>
    <property type="molecule type" value="Genomic_DNA"/>
</dbReference>
<organism evidence="2 3">
    <name type="scientific">Thioclava dalianensis</name>
    <dbReference type="NCBI Taxonomy" id="1185766"/>
    <lineage>
        <taxon>Bacteria</taxon>
        <taxon>Pseudomonadati</taxon>
        <taxon>Pseudomonadota</taxon>
        <taxon>Alphaproteobacteria</taxon>
        <taxon>Rhodobacterales</taxon>
        <taxon>Paracoccaceae</taxon>
        <taxon>Thioclava</taxon>
    </lineage>
</organism>
<sequence length="62" mass="6621">MTMFSMKPKFDLAAFLAEPAPRGQARSRGAKRQGFRSQPAPTSQADATVKPAKENGPEADAT</sequence>
<feature type="compositionally biased region" description="Polar residues" evidence="1">
    <location>
        <begin position="35"/>
        <end position="46"/>
    </location>
</feature>
<evidence type="ECO:0000313" key="3">
    <source>
        <dbReference type="Proteomes" id="UP000027725"/>
    </source>
</evidence>
<dbReference type="AlphaFoldDB" id="A0A074TNQ4"/>
<proteinExistence type="predicted"/>
<gene>
    <name evidence="2" type="ORF">DL1_01025</name>
</gene>
<dbReference type="OrthoDB" id="9256246at2"/>
<feature type="region of interest" description="Disordered" evidence="1">
    <location>
        <begin position="17"/>
        <end position="62"/>
    </location>
</feature>
<keyword evidence="3" id="KW-1185">Reference proteome</keyword>
<accession>A0A074TNQ4</accession>
<name>A0A074TNQ4_9RHOB</name>